<evidence type="ECO:0000313" key="3">
    <source>
        <dbReference type="EMBL" id="EDV34137.1"/>
    </source>
</evidence>
<reference evidence="3 4" key="1">
    <citation type="journal article" date="2007" name="Nature">
        <title>Evolution of genes and genomes on the Drosophila phylogeny.</title>
        <authorList>
            <consortium name="Drosophila 12 Genomes Consortium"/>
            <person name="Clark A.G."/>
            <person name="Eisen M.B."/>
            <person name="Smith D.R."/>
            <person name="Bergman C.M."/>
            <person name="Oliver B."/>
            <person name="Markow T.A."/>
            <person name="Kaufman T.C."/>
            <person name="Kellis M."/>
            <person name="Gelbart W."/>
            <person name="Iyer V.N."/>
            <person name="Pollard D.A."/>
            <person name="Sackton T.B."/>
            <person name="Larracuente A.M."/>
            <person name="Singh N.D."/>
            <person name="Abad J.P."/>
            <person name="Abt D.N."/>
            <person name="Adryan B."/>
            <person name="Aguade M."/>
            <person name="Akashi H."/>
            <person name="Anderson W.W."/>
            <person name="Aquadro C.F."/>
            <person name="Ardell D.H."/>
            <person name="Arguello R."/>
            <person name="Artieri C.G."/>
            <person name="Barbash D.A."/>
            <person name="Barker D."/>
            <person name="Barsanti P."/>
            <person name="Batterham P."/>
            <person name="Batzoglou S."/>
            <person name="Begun D."/>
            <person name="Bhutkar A."/>
            <person name="Blanco E."/>
            <person name="Bosak S.A."/>
            <person name="Bradley R.K."/>
            <person name="Brand A.D."/>
            <person name="Brent M.R."/>
            <person name="Brooks A.N."/>
            <person name="Brown R.H."/>
            <person name="Butlin R.K."/>
            <person name="Caggese C."/>
            <person name="Calvi B.R."/>
            <person name="Bernardo de Carvalho A."/>
            <person name="Caspi A."/>
            <person name="Castrezana S."/>
            <person name="Celniker S.E."/>
            <person name="Chang J.L."/>
            <person name="Chapple C."/>
            <person name="Chatterji S."/>
            <person name="Chinwalla A."/>
            <person name="Civetta A."/>
            <person name="Clifton S.W."/>
            <person name="Comeron J.M."/>
            <person name="Costello J.C."/>
            <person name="Coyne J.A."/>
            <person name="Daub J."/>
            <person name="David R.G."/>
            <person name="Delcher A.L."/>
            <person name="Delehaunty K."/>
            <person name="Do C.B."/>
            <person name="Ebling H."/>
            <person name="Edwards K."/>
            <person name="Eickbush T."/>
            <person name="Evans J.D."/>
            <person name="Filipski A."/>
            <person name="Findeiss S."/>
            <person name="Freyhult E."/>
            <person name="Fulton L."/>
            <person name="Fulton R."/>
            <person name="Garcia A.C."/>
            <person name="Gardiner A."/>
            <person name="Garfield D.A."/>
            <person name="Garvin B.E."/>
            <person name="Gibson G."/>
            <person name="Gilbert D."/>
            <person name="Gnerre S."/>
            <person name="Godfrey J."/>
            <person name="Good R."/>
            <person name="Gotea V."/>
            <person name="Gravely B."/>
            <person name="Greenberg A.J."/>
            <person name="Griffiths-Jones S."/>
            <person name="Gross S."/>
            <person name="Guigo R."/>
            <person name="Gustafson E.A."/>
            <person name="Haerty W."/>
            <person name="Hahn M.W."/>
            <person name="Halligan D.L."/>
            <person name="Halpern A.L."/>
            <person name="Halter G.M."/>
            <person name="Han M.V."/>
            <person name="Heger A."/>
            <person name="Hillier L."/>
            <person name="Hinrichs A.S."/>
            <person name="Holmes I."/>
            <person name="Hoskins R.A."/>
            <person name="Hubisz M.J."/>
            <person name="Hultmark D."/>
            <person name="Huntley M.A."/>
            <person name="Jaffe D.B."/>
            <person name="Jagadeeshan S."/>
            <person name="Jeck W.R."/>
            <person name="Johnson J."/>
            <person name="Jones C.D."/>
            <person name="Jordan W.C."/>
            <person name="Karpen G.H."/>
            <person name="Kataoka E."/>
            <person name="Keightley P.D."/>
            <person name="Kheradpour P."/>
            <person name="Kirkness E.F."/>
            <person name="Koerich L.B."/>
            <person name="Kristiansen K."/>
            <person name="Kudrna D."/>
            <person name="Kulathinal R.J."/>
            <person name="Kumar S."/>
            <person name="Kwok R."/>
            <person name="Lander E."/>
            <person name="Langley C.H."/>
            <person name="Lapoint R."/>
            <person name="Lazzaro B.P."/>
            <person name="Lee S.J."/>
            <person name="Levesque L."/>
            <person name="Li R."/>
            <person name="Lin C.F."/>
            <person name="Lin M.F."/>
            <person name="Lindblad-Toh K."/>
            <person name="Llopart A."/>
            <person name="Long M."/>
            <person name="Low L."/>
            <person name="Lozovsky E."/>
            <person name="Lu J."/>
            <person name="Luo M."/>
            <person name="Machado C.A."/>
            <person name="Makalowski W."/>
            <person name="Marzo M."/>
            <person name="Matsuda M."/>
            <person name="Matzkin L."/>
            <person name="McAllister B."/>
            <person name="McBride C.S."/>
            <person name="McKernan B."/>
            <person name="McKernan K."/>
            <person name="Mendez-Lago M."/>
            <person name="Minx P."/>
            <person name="Mollenhauer M.U."/>
            <person name="Montooth K."/>
            <person name="Mount S.M."/>
            <person name="Mu X."/>
            <person name="Myers E."/>
            <person name="Negre B."/>
            <person name="Newfeld S."/>
            <person name="Nielsen R."/>
            <person name="Noor M.A."/>
            <person name="O'Grady P."/>
            <person name="Pachter L."/>
            <person name="Papaceit M."/>
            <person name="Parisi M.J."/>
            <person name="Parisi M."/>
            <person name="Parts L."/>
            <person name="Pedersen J.S."/>
            <person name="Pesole G."/>
            <person name="Phillippy A.M."/>
            <person name="Ponting C.P."/>
            <person name="Pop M."/>
            <person name="Porcelli D."/>
            <person name="Powell J.R."/>
            <person name="Prohaska S."/>
            <person name="Pruitt K."/>
            <person name="Puig M."/>
            <person name="Quesneville H."/>
            <person name="Ram K.R."/>
            <person name="Rand D."/>
            <person name="Rasmussen M.D."/>
            <person name="Reed L.K."/>
            <person name="Reenan R."/>
            <person name="Reily A."/>
            <person name="Remington K.A."/>
            <person name="Rieger T.T."/>
            <person name="Ritchie M.G."/>
            <person name="Robin C."/>
            <person name="Rogers Y.H."/>
            <person name="Rohde C."/>
            <person name="Rozas J."/>
            <person name="Rubenfield M.J."/>
            <person name="Ruiz A."/>
            <person name="Russo S."/>
            <person name="Salzberg S.L."/>
            <person name="Sanchez-Gracia A."/>
            <person name="Saranga D.J."/>
            <person name="Sato H."/>
            <person name="Schaeffer S.W."/>
            <person name="Schatz M.C."/>
            <person name="Schlenke T."/>
            <person name="Schwartz R."/>
            <person name="Segarra C."/>
            <person name="Singh R.S."/>
            <person name="Sirot L."/>
            <person name="Sirota M."/>
            <person name="Sisneros N.B."/>
            <person name="Smith C.D."/>
            <person name="Smith T.F."/>
            <person name="Spieth J."/>
            <person name="Stage D.E."/>
            <person name="Stark A."/>
            <person name="Stephan W."/>
            <person name="Strausberg R.L."/>
            <person name="Strempel S."/>
            <person name="Sturgill D."/>
            <person name="Sutton G."/>
            <person name="Sutton G.G."/>
            <person name="Tao W."/>
            <person name="Teichmann S."/>
            <person name="Tobari Y.N."/>
            <person name="Tomimura Y."/>
            <person name="Tsolas J.M."/>
            <person name="Valente V.L."/>
            <person name="Venter E."/>
            <person name="Venter J.C."/>
            <person name="Vicario S."/>
            <person name="Vieira F.G."/>
            <person name="Vilella A.J."/>
            <person name="Villasante A."/>
            <person name="Walenz B."/>
            <person name="Wang J."/>
            <person name="Wasserman M."/>
            <person name="Watts T."/>
            <person name="Wilson D."/>
            <person name="Wilson R.K."/>
            <person name="Wing R.A."/>
            <person name="Wolfner M.F."/>
            <person name="Wong A."/>
            <person name="Wong G.K."/>
            <person name="Wu C.I."/>
            <person name="Wu G."/>
            <person name="Yamamoto D."/>
            <person name="Yang H.P."/>
            <person name="Yang S.P."/>
            <person name="Yorke J.A."/>
            <person name="Yoshida K."/>
            <person name="Zdobnov E."/>
            <person name="Zhang P."/>
            <person name="Zhang Y."/>
            <person name="Zimin A.V."/>
            <person name="Baldwin J."/>
            <person name="Abdouelleil A."/>
            <person name="Abdulkadir J."/>
            <person name="Abebe A."/>
            <person name="Abera B."/>
            <person name="Abreu J."/>
            <person name="Acer S.C."/>
            <person name="Aftuck L."/>
            <person name="Alexander A."/>
            <person name="An P."/>
            <person name="Anderson E."/>
            <person name="Anderson S."/>
            <person name="Arachi H."/>
            <person name="Azer M."/>
            <person name="Bachantsang P."/>
            <person name="Barry A."/>
            <person name="Bayul T."/>
            <person name="Berlin A."/>
            <person name="Bessette D."/>
            <person name="Bloom T."/>
            <person name="Blye J."/>
            <person name="Boguslavskiy L."/>
            <person name="Bonnet C."/>
            <person name="Boukhgalter B."/>
            <person name="Bourzgui I."/>
            <person name="Brown A."/>
            <person name="Cahill P."/>
            <person name="Channer S."/>
            <person name="Cheshatsang Y."/>
            <person name="Chuda L."/>
            <person name="Citroen M."/>
            <person name="Collymore A."/>
            <person name="Cooke P."/>
            <person name="Costello M."/>
            <person name="D'Aco K."/>
            <person name="Daza R."/>
            <person name="De Haan G."/>
            <person name="DeGray S."/>
            <person name="DeMaso C."/>
            <person name="Dhargay N."/>
            <person name="Dooley K."/>
            <person name="Dooley E."/>
            <person name="Doricent M."/>
            <person name="Dorje P."/>
            <person name="Dorjee K."/>
            <person name="Dupes A."/>
            <person name="Elong R."/>
            <person name="Falk J."/>
            <person name="Farina A."/>
            <person name="Faro S."/>
            <person name="Ferguson D."/>
            <person name="Fisher S."/>
            <person name="Foley C.D."/>
            <person name="Franke A."/>
            <person name="Friedrich D."/>
            <person name="Gadbois L."/>
            <person name="Gearin G."/>
            <person name="Gearin C.R."/>
            <person name="Giannoukos G."/>
            <person name="Goode T."/>
            <person name="Graham J."/>
            <person name="Grandbois E."/>
            <person name="Grewal S."/>
            <person name="Gyaltsen K."/>
            <person name="Hafez N."/>
            <person name="Hagos B."/>
            <person name="Hall J."/>
            <person name="Henson C."/>
            <person name="Hollinger A."/>
            <person name="Honan T."/>
            <person name="Huard M.D."/>
            <person name="Hughes L."/>
            <person name="Hurhula B."/>
            <person name="Husby M.E."/>
            <person name="Kamat A."/>
            <person name="Kanga B."/>
            <person name="Kashin S."/>
            <person name="Khazanovich D."/>
            <person name="Kisner P."/>
            <person name="Lance K."/>
            <person name="Lara M."/>
            <person name="Lee W."/>
            <person name="Lennon N."/>
            <person name="Letendre F."/>
            <person name="LeVine R."/>
            <person name="Lipovsky A."/>
            <person name="Liu X."/>
            <person name="Liu J."/>
            <person name="Liu S."/>
            <person name="Lokyitsang T."/>
            <person name="Lokyitsang Y."/>
            <person name="Lubonja R."/>
            <person name="Lui A."/>
            <person name="MacDonald P."/>
            <person name="Magnisalis V."/>
            <person name="Maru K."/>
            <person name="Matthews C."/>
            <person name="McCusker W."/>
            <person name="McDonough S."/>
            <person name="Mehta T."/>
            <person name="Meldrim J."/>
            <person name="Meneus L."/>
            <person name="Mihai O."/>
            <person name="Mihalev A."/>
            <person name="Mihova T."/>
            <person name="Mittelman R."/>
            <person name="Mlenga V."/>
            <person name="Montmayeur A."/>
            <person name="Mulrain L."/>
            <person name="Navidi A."/>
            <person name="Naylor J."/>
            <person name="Negash T."/>
            <person name="Nguyen T."/>
            <person name="Nguyen N."/>
            <person name="Nicol R."/>
            <person name="Norbu C."/>
            <person name="Norbu N."/>
            <person name="Novod N."/>
            <person name="O'Neill B."/>
            <person name="Osman S."/>
            <person name="Markiewicz E."/>
            <person name="Oyono O.L."/>
            <person name="Patti C."/>
            <person name="Phunkhang P."/>
            <person name="Pierre F."/>
            <person name="Priest M."/>
            <person name="Raghuraman S."/>
            <person name="Rege F."/>
            <person name="Reyes R."/>
            <person name="Rise C."/>
            <person name="Rogov P."/>
            <person name="Ross K."/>
            <person name="Ryan E."/>
            <person name="Settipalli S."/>
            <person name="Shea T."/>
            <person name="Sherpa N."/>
            <person name="Shi L."/>
            <person name="Shih D."/>
            <person name="Sparrow T."/>
            <person name="Spaulding J."/>
            <person name="Stalker J."/>
            <person name="Stange-Thomann N."/>
            <person name="Stavropoulos S."/>
            <person name="Stone C."/>
            <person name="Strader C."/>
            <person name="Tesfaye S."/>
            <person name="Thomson T."/>
            <person name="Thoulutsang Y."/>
            <person name="Thoulutsang D."/>
            <person name="Topham K."/>
            <person name="Topping I."/>
            <person name="Tsamla T."/>
            <person name="Vassiliev H."/>
            <person name="Vo A."/>
            <person name="Wangchuk T."/>
            <person name="Wangdi T."/>
            <person name="Weiand M."/>
            <person name="Wilkinson J."/>
            <person name="Wilson A."/>
            <person name="Yadav S."/>
            <person name="Young G."/>
            <person name="Yu Q."/>
            <person name="Zembek L."/>
            <person name="Zhong D."/>
            <person name="Zimmer A."/>
            <person name="Zwirko Z."/>
            <person name="Jaffe D.B."/>
            <person name="Alvarez P."/>
            <person name="Brockman W."/>
            <person name="Butler J."/>
            <person name="Chin C."/>
            <person name="Gnerre S."/>
            <person name="Grabherr M."/>
            <person name="Kleber M."/>
            <person name="Mauceli E."/>
            <person name="MacCallum I."/>
        </authorList>
    </citation>
    <scope>NUCLEOTIDE SEQUENCE [LARGE SCALE GENOMIC DNA]</scope>
    <source>
        <strain evidence="4">Tucson 14024-0371.13</strain>
    </source>
</reference>
<sequence length="59" mass="6224">MRFYLLFFLALSCCLLSLARAGVRLEPDSVGHQRNSTGPPPPRGAPPPRPSTTAASSTG</sequence>
<protein>
    <submittedName>
        <fullName evidence="3">Uncharacterized protein</fullName>
    </submittedName>
</protein>
<feature type="chain" id="PRO_5002791073" evidence="2">
    <location>
        <begin position="22"/>
        <end position="59"/>
    </location>
</feature>
<dbReference type="AlphaFoldDB" id="B3MQT2"/>
<evidence type="ECO:0000256" key="2">
    <source>
        <dbReference type="SAM" id="SignalP"/>
    </source>
</evidence>
<accession>B3MQT2</accession>
<gene>
    <name evidence="3" type="primary">Dana\GF21128</name>
    <name evidence="3" type="synonym">dana_GLEANR_4350</name>
    <name evidence="3" type="ORF">GF21128</name>
</gene>
<dbReference type="InParanoid" id="B3MQT2"/>
<dbReference type="HOGENOM" id="CLU_2963163_0_0_1"/>
<feature type="compositionally biased region" description="Pro residues" evidence="1">
    <location>
        <begin position="38"/>
        <end position="50"/>
    </location>
</feature>
<organism evidence="3 4">
    <name type="scientific">Drosophila ananassae</name>
    <name type="common">Fruit fly</name>
    <dbReference type="NCBI Taxonomy" id="7217"/>
    <lineage>
        <taxon>Eukaryota</taxon>
        <taxon>Metazoa</taxon>
        <taxon>Ecdysozoa</taxon>
        <taxon>Arthropoda</taxon>
        <taxon>Hexapoda</taxon>
        <taxon>Insecta</taxon>
        <taxon>Pterygota</taxon>
        <taxon>Neoptera</taxon>
        <taxon>Endopterygota</taxon>
        <taxon>Diptera</taxon>
        <taxon>Brachycera</taxon>
        <taxon>Muscomorpha</taxon>
        <taxon>Ephydroidea</taxon>
        <taxon>Drosophilidae</taxon>
        <taxon>Drosophila</taxon>
        <taxon>Sophophora</taxon>
    </lineage>
</organism>
<dbReference type="OMA" id="QAGDQFH"/>
<feature type="region of interest" description="Disordered" evidence="1">
    <location>
        <begin position="26"/>
        <end position="59"/>
    </location>
</feature>
<dbReference type="Proteomes" id="UP000007801">
    <property type="component" value="Unassembled WGS sequence"/>
</dbReference>
<evidence type="ECO:0000313" key="4">
    <source>
        <dbReference type="Proteomes" id="UP000007801"/>
    </source>
</evidence>
<dbReference type="EMBL" id="CH902622">
    <property type="protein sequence ID" value="EDV34137.1"/>
    <property type="molecule type" value="Genomic_DNA"/>
</dbReference>
<dbReference type="FunCoup" id="B3MQT2">
    <property type="interactions" value="2"/>
</dbReference>
<keyword evidence="4" id="KW-1185">Reference proteome</keyword>
<dbReference type="KEGG" id="dan:6503817"/>
<name>B3MQT2_DROAN</name>
<keyword evidence="2" id="KW-0732">Signal</keyword>
<feature type="signal peptide" evidence="2">
    <location>
        <begin position="1"/>
        <end position="21"/>
    </location>
</feature>
<dbReference type="GeneID" id="6503817"/>
<evidence type="ECO:0000256" key="1">
    <source>
        <dbReference type="SAM" id="MobiDB-lite"/>
    </source>
</evidence>
<proteinExistence type="predicted"/>